<accession>A0ABQ6YXX2</accession>
<evidence type="ECO:0000259" key="1">
    <source>
        <dbReference type="Pfam" id="PF01248"/>
    </source>
</evidence>
<dbReference type="GO" id="GO:0005840">
    <property type="term" value="C:ribosome"/>
    <property type="evidence" value="ECO:0007669"/>
    <property type="project" value="UniProtKB-KW"/>
</dbReference>
<dbReference type="EMBL" id="MAEL01000045">
    <property type="protein sequence ID" value="KAF1302872.1"/>
    <property type="molecule type" value="Genomic_DNA"/>
</dbReference>
<reference evidence="2 3" key="1">
    <citation type="submission" date="2016-06" db="EMBL/GenBank/DDBJ databases">
        <title>Four novel species of enterococci isolated from chicken manure.</title>
        <authorList>
            <person name="Van Tyne D."/>
        </authorList>
    </citation>
    <scope>NUCLEOTIDE SEQUENCE [LARGE SCALE GENOMIC DNA]</scope>
    <source>
        <strain evidence="2 3">CU12B</strain>
    </source>
</reference>
<keyword evidence="2" id="KW-0689">Ribosomal protein</keyword>
<protein>
    <submittedName>
        <fullName evidence="2">50S ribosomal protein L7</fullName>
    </submittedName>
</protein>
<keyword evidence="2" id="KW-0687">Ribonucleoprotein</keyword>
<sequence length="100" mass="11163">MNRQKALNMLGLAMRAGKLVTGEEMTVKEVKMQKTKLVLVAHDAGKNTQKKVKDKSSFYQVPCIDVFHSDELSQAIGKQRMVIGVMDNGFAKRIKELILG</sequence>
<proteinExistence type="predicted"/>
<dbReference type="SUPFAM" id="SSF55315">
    <property type="entry name" value="L30e-like"/>
    <property type="match status" value="1"/>
</dbReference>
<name>A0ABQ6YXX2_9ENTE</name>
<comment type="caution">
    <text evidence="2">The sequence shown here is derived from an EMBL/GenBank/DDBJ whole genome shotgun (WGS) entry which is preliminary data.</text>
</comment>
<evidence type="ECO:0000313" key="2">
    <source>
        <dbReference type="EMBL" id="KAF1302872.1"/>
    </source>
</evidence>
<feature type="domain" description="Ribosomal protein eL8/eL30/eS12/Gadd45" evidence="1">
    <location>
        <begin position="6"/>
        <end position="86"/>
    </location>
</feature>
<gene>
    <name evidence="2" type="ORF">BAU17_11700</name>
</gene>
<dbReference type="RefSeq" id="WP_161902532.1">
    <property type="nucleotide sequence ID" value="NZ_MAEL01000045.1"/>
</dbReference>
<organism evidence="2 3">
    <name type="scientific">Candidatus Enterococcus willemsii</name>
    <dbReference type="NCBI Taxonomy" id="1857215"/>
    <lineage>
        <taxon>Bacteria</taxon>
        <taxon>Bacillati</taxon>
        <taxon>Bacillota</taxon>
        <taxon>Bacilli</taxon>
        <taxon>Lactobacillales</taxon>
        <taxon>Enterococcaceae</taxon>
        <taxon>Enterococcus</taxon>
    </lineage>
</organism>
<dbReference type="Pfam" id="PF01248">
    <property type="entry name" value="Ribosomal_L7Ae"/>
    <property type="match status" value="1"/>
</dbReference>
<dbReference type="Gene3D" id="3.30.1330.30">
    <property type="match status" value="1"/>
</dbReference>
<dbReference type="InterPro" id="IPR029064">
    <property type="entry name" value="Ribosomal_eL30-like_sf"/>
</dbReference>
<dbReference type="NCBIfam" id="NF005585">
    <property type="entry name" value="PRK07283.1"/>
    <property type="match status" value="1"/>
</dbReference>
<keyword evidence="3" id="KW-1185">Reference proteome</keyword>
<dbReference type="InterPro" id="IPR004038">
    <property type="entry name" value="Ribosomal_eL8/eL30/eS12/Gad45"/>
</dbReference>
<evidence type="ECO:0000313" key="3">
    <source>
        <dbReference type="Proteomes" id="UP000782705"/>
    </source>
</evidence>
<dbReference type="Proteomes" id="UP000782705">
    <property type="component" value="Unassembled WGS sequence"/>
</dbReference>